<evidence type="ECO:0000259" key="2">
    <source>
        <dbReference type="Pfam" id="PF01548"/>
    </source>
</evidence>
<evidence type="ECO:0000256" key="1">
    <source>
        <dbReference type="SAM" id="MobiDB-lite"/>
    </source>
</evidence>
<feature type="domain" description="Transposase IS110-like N-terminal" evidence="2">
    <location>
        <begin position="11"/>
        <end position="103"/>
    </location>
</feature>
<keyword evidence="4" id="KW-1185">Reference proteome</keyword>
<gene>
    <name evidence="3" type="ORF">WM41_2461</name>
</gene>
<comment type="caution">
    <text evidence="3">The sequence shown here is derived from an EMBL/GenBank/DDBJ whole genome shotgun (WGS) entry which is preliminary data.</text>
</comment>
<organism evidence="3 4">
    <name type="scientific">Corynebacterium simulans</name>
    <dbReference type="NCBI Taxonomy" id="146827"/>
    <lineage>
        <taxon>Bacteria</taxon>
        <taxon>Bacillati</taxon>
        <taxon>Actinomycetota</taxon>
        <taxon>Actinomycetes</taxon>
        <taxon>Mycobacteriales</taxon>
        <taxon>Corynebacteriaceae</taxon>
        <taxon>Corynebacterium</taxon>
    </lineage>
</organism>
<proteinExistence type="predicted"/>
<feature type="compositionally biased region" description="Polar residues" evidence="1">
    <location>
        <begin position="122"/>
        <end position="131"/>
    </location>
</feature>
<dbReference type="InterPro" id="IPR002525">
    <property type="entry name" value="Transp_IS110-like_N"/>
</dbReference>
<evidence type="ECO:0000313" key="3">
    <source>
        <dbReference type="EMBL" id="KXU16932.1"/>
    </source>
</evidence>
<dbReference type="Pfam" id="PF01548">
    <property type="entry name" value="DEDD_Tnp_IS110"/>
    <property type="match status" value="1"/>
</dbReference>
<accession>A0ABR5V694</accession>
<evidence type="ECO:0000313" key="4">
    <source>
        <dbReference type="Proteomes" id="UP000070339"/>
    </source>
</evidence>
<protein>
    <submittedName>
        <fullName evidence="3">Transposase family protein</fullName>
    </submittedName>
</protein>
<reference evidence="3 4" key="1">
    <citation type="journal article" date="2016" name="Int. J. Syst. Evol. Microbiol.">
        <title>Resolving the Complexity of Human Skin Metagenomes Using Single-Molecule Sequencing.</title>
        <authorList>
            <consortium name="NISC Comparative Sequencing Program"/>
            <person name="Tsai Y.C."/>
            <person name="Conlan S."/>
            <person name="Deming C."/>
            <person name="Segre J.A."/>
            <person name="Kong H.H."/>
            <person name="Korlach J."/>
            <person name="Oh J."/>
        </authorList>
    </citation>
    <scope>NUCLEOTIDE SEQUENCE [LARGE SCALE GENOMIC DNA]</scope>
    <source>
        <strain evidence="3 4">1B08</strain>
    </source>
</reference>
<dbReference type="EMBL" id="LTEB01000048">
    <property type="protein sequence ID" value="KXU16932.1"/>
    <property type="molecule type" value="Genomic_DNA"/>
</dbReference>
<dbReference type="Proteomes" id="UP000070339">
    <property type="component" value="Unassembled WGS sequence"/>
</dbReference>
<name>A0ABR5V694_9CORY</name>
<sequence length="131" mass="13745">MEPSTTPEIIIGLDVGKTGHHACALTNTGERIYDKPLPQGEAARREIFASMQAHGSVLMVIDQPNTIGALPIAVARDCGCTVGDLPDLAMRKAADLYPGRSKTAAGMHSSSPTPPAPCRTHCGQSTATTRH</sequence>
<feature type="region of interest" description="Disordered" evidence="1">
    <location>
        <begin position="101"/>
        <end position="131"/>
    </location>
</feature>